<accession>A0A024HMA7</accession>
<feature type="region of interest" description="Disordered" evidence="1">
    <location>
        <begin position="110"/>
        <end position="136"/>
    </location>
</feature>
<sequence>MARKTAPLLPATSQLLERLGERLRLARLRRKLQAKQVAERAGMSQMTLRALERGSSGVTIGAYLAVMQVLGLERDLELLAQQDEVGRQLQDAALGTPAVRQTRARYAVATPAAKKARAPAPPTAPTAPAEAEAPRTISASELSALLRKPAKPSR</sequence>
<feature type="domain" description="HTH cro/C1-type" evidence="2">
    <location>
        <begin position="23"/>
        <end position="78"/>
    </location>
</feature>
<proteinExistence type="predicted"/>
<dbReference type="OrthoDB" id="5422231at2"/>
<dbReference type="HOGENOM" id="CLU_130951_0_0_6"/>
<feature type="compositionally biased region" description="Low complexity" evidence="1">
    <location>
        <begin position="126"/>
        <end position="136"/>
    </location>
</feature>
<dbReference type="GO" id="GO:0003677">
    <property type="term" value="F:DNA binding"/>
    <property type="evidence" value="ECO:0007669"/>
    <property type="project" value="InterPro"/>
</dbReference>
<dbReference type="AlphaFoldDB" id="A0A024HMA7"/>
<gene>
    <name evidence="3" type="ORF">PKB_4317</name>
</gene>
<dbReference type="RefSeq" id="WP_043254279.1">
    <property type="nucleotide sequence ID" value="NZ_HG322950.1"/>
</dbReference>
<evidence type="ECO:0000256" key="1">
    <source>
        <dbReference type="SAM" id="MobiDB-lite"/>
    </source>
</evidence>
<dbReference type="eggNOG" id="COG1476">
    <property type="taxonomic scope" value="Bacteria"/>
</dbReference>
<name>A0A024HMA7_PSEKB</name>
<evidence type="ECO:0000313" key="4">
    <source>
        <dbReference type="Proteomes" id="UP000025241"/>
    </source>
</evidence>
<dbReference type="PROSITE" id="PS50943">
    <property type="entry name" value="HTH_CROC1"/>
    <property type="match status" value="1"/>
</dbReference>
<protein>
    <recommendedName>
        <fullName evidence="2">HTH cro/C1-type domain-containing protein</fullName>
    </recommendedName>
</protein>
<dbReference type="Pfam" id="PF13560">
    <property type="entry name" value="HTH_31"/>
    <property type="match status" value="1"/>
</dbReference>
<dbReference type="InterPro" id="IPR001387">
    <property type="entry name" value="Cro/C1-type_HTH"/>
</dbReference>
<evidence type="ECO:0000313" key="3">
    <source>
        <dbReference type="EMBL" id="CDF85642.1"/>
    </source>
</evidence>
<dbReference type="EMBL" id="HG322950">
    <property type="protein sequence ID" value="CDF85642.1"/>
    <property type="molecule type" value="Genomic_DNA"/>
</dbReference>
<dbReference type="KEGG" id="pkc:PKB_4317"/>
<keyword evidence="4" id="KW-1185">Reference proteome</keyword>
<reference evidence="3 4" key="2">
    <citation type="submission" date="2014-05" db="EMBL/GenBank/DDBJ databases">
        <title>Genome sequence of the 3-chlorobenzoate degrading bacterium Pseudomonas knackmussii B13 shows multiple evidence for horizontal gene transfer.</title>
        <authorList>
            <person name="Miyazaki R."/>
            <person name="Bertelli C."/>
            <person name="Falquet L."/>
            <person name="Robinson-Rechavi M."/>
            <person name="Gharib W."/>
            <person name="Roy S."/>
            <person name="Van der Meer J.R."/>
        </authorList>
    </citation>
    <scope>NUCLEOTIDE SEQUENCE [LARGE SCALE GENOMIC DNA]</scope>
    <source>
        <strain evidence="3 4">B13</strain>
    </source>
</reference>
<dbReference type="PATRIC" id="fig|1301098.3.peg.4322"/>
<dbReference type="Proteomes" id="UP000025241">
    <property type="component" value="Chromosome I"/>
</dbReference>
<dbReference type="SMART" id="SM00530">
    <property type="entry name" value="HTH_XRE"/>
    <property type="match status" value="1"/>
</dbReference>
<organism evidence="3 4">
    <name type="scientific">Pseudomonas knackmussii (strain DSM 6978 / CCUG 54928 / LMG 23759 / B13)</name>
    <dbReference type="NCBI Taxonomy" id="1301098"/>
    <lineage>
        <taxon>Bacteria</taxon>
        <taxon>Pseudomonadati</taxon>
        <taxon>Pseudomonadota</taxon>
        <taxon>Gammaproteobacteria</taxon>
        <taxon>Pseudomonadales</taxon>
        <taxon>Pseudomonadaceae</taxon>
        <taxon>Pseudomonas</taxon>
    </lineage>
</organism>
<reference evidence="3 4" key="1">
    <citation type="submission" date="2013-03" db="EMBL/GenBank/DDBJ databases">
        <authorList>
            <person name="Linke B."/>
        </authorList>
    </citation>
    <scope>NUCLEOTIDE SEQUENCE [LARGE SCALE GENOMIC DNA]</scope>
    <source>
        <strain evidence="3 4">B13</strain>
    </source>
</reference>
<dbReference type="SUPFAM" id="SSF47413">
    <property type="entry name" value="lambda repressor-like DNA-binding domains"/>
    <property type="match status" value="1"/>
</dbReference>
<dbReference type="STRING" id="1301098.PKB_4317"/>
<evidence type="ECO:0000259" key="2">
    <source>
        <dbReference type="PROSITE" id="PS50943"/>
    </source>
</evidence>
<dbReference type="Gene3D" id="1.10.260.40">
    <property type="entry name" value="lambda repressor-like DNA-binding domains"/>
    <property type="match status" value="1"/>
</dbReference>
<dbReference type="InterPro" id="IPR010982">
    <property type="entry name" value="Lambda_DNA-bd_dom_sf"/>
</dbReference>